<evidence type="ECO:0000256" key="3">
    <source>
        <dbReference type="ARBA" id="ARBA00022670"/>
    </source>
</evidence>
<name>A0A7Y2H0Y3_UNCEI</name>
<evidence type="ECO:0000256" key="8">
    <source>
        <dbReference type="ARBA" id="ARBA00022989"/>
    </source>
</evidence>
<dbReference type="GO" id="GO:0004222">
    <property type="term" value="F:metalloendopeptidase activity"/>
    <property type="evidence" value="ECO:0007669"/>
    <property type="project" value="InterPro"/>
</dbReference>
<keyword evidence="9" id="KW-0482">Metalloprotease</keyword>
<evidence type="ECO:0000256" key="5">
    <source>
        <dbReference type="ARBA" id="ARBA00022723"/>
    </source>
</evidence>
<evidence type="ECO:0000313" key="13">
    <source>
        <dbReference type="EMBL" id="NNF05406.1"/>
    </source>
</evidence>
<accession>A0A7Y2H0Y3</accession>
<dbReference type="Pfam" id="PF01435">
    <property type="entry name" value="Peptidase_M48"/>
    <property type="match status" value="1"/>
</dbReference>
<evidence type="ECO:0000256" key="1">
    <source>
        <dbReference type="ARBA" id="ARBA00001947"/>
    </source>
</evidence>
<evidence type="ECO:0000256" key="2">
    <source>
        <dbReference type="ARBA" id="ARBA00022475"/>
    </source>
</evidence>
<dbReference type="GO" id="GO:0046872">
    <property type="term" value="F:metal ion binding"/>
    <property type="evidence" value="ECO:0007669"/>
    <property type="project" value="UniProtKB-KW"/>
</dbReference>
<gene>
    <name evidence="13" type="ORF">HKN21_01470</name>
</gene>
<dbReference type="PANTHER" id="PTHR43221">
    <property type="entry name" value="PROTEASE HTPX"/>
    <property type="match status" value="1"/>
</dbReference>
<dbReference type="InterPro" id="IPR001915">
    <property type="entry name" value="Peptidase_M48"/>
</dbReference>
<comment type="cofactor">
    <cofactor evidence="1">
        <name>Zn(2+)</name>
        <dbReference type="ChEBI" id="CHEBI:29105"/>
    </cofactor>
</comment>
<keyword evidence="2" id="KW-1003">Cell membrane</keyword>
<reference evidence="13 14" key="1">
    <citation type="submission" date="2020-03" db="EMBL/GenBank/DDBJ databases">
        <title>Metabolic flexibility allows generalist bacteria to become dominant in a frequently disturbed ecosystem.</title>
        <authorList>
            <person name="Chen Y.-J."/>
            <person name="Leung P.M."/>
            <person name="Bay S.K."/>
            <person name="Hugenholtz P."/>
            <person name="Kessler A.J."/>
            <person name="Shelley G."/>
            <person name="Waite D.W."/>
            <person name="Cook P.L."/>
            <person name="Greening C."/>
        </authorList>
    </citation>
    <scope>NUCLEOTIDE SEQUENCE [LARGE SCALE GENOMIC DNA]</scope>
    <source>
        <strain evidence="13">SS_bin_28</strain>
    </source>
</reference>
<keyword evidence="5" id="KW-0479">Metal-binding</keyword>
<sequence length="645" mass="69849">MNFFEHQDQARRNTKRLVFYFFAATGLIVLAVMAIVAIVMVPAAAKETGATGFDAVAQSAGPILISGLAALGLIGMGSLSKTASLRGGGGVVARQLGGSRVEPDDMDPSRRRLMNIVEEMSIASGMPVPEVYVLENESAINAFAAGFNPGDAAIAVTRGSMERLTRDELQGVIAHEYSHIFNGDMKLNMRLIGILHGILLIGLTGRLLFRGMAHVRLGNRREKDSGGIVIAIFVAGLAMIILGSIGVFFGRLIKAAVSRQREFLADASGVQFTRNPLGLAGALKKIGGFEEGSRLEAARTEEVSHMLFGPGSKSFAGMFATHPPLEERILKLDPAFKSEEYERIAQEEAVRLQSADVSAQVAGFAAADSIPIQRDTVVESIGNPSEAHFEYARGVLKDIPVSIREALLYPRNTVLLVMAMILGSDPKNRSRQMQLLEHHLGRNALAPINMLAEAVHELGPAYRLPILDLAIPVLRRLPAHEIVDALEFVQELASVDGEIDFFEFVLARMLQTHLFDAVQSPSIAQRHRYSIEQFKSQVQTVLAATARVGHPEEEVHQAYVAGFQTLGVSSPGAVPALNMLQLDKALVELDALKPKDKQRLLEAMVASISHDQQVTVEESEILRAVCDTLHIPLPPLEAQASPLNS</sequence>
<evidence type="ECO:0000256" key="6">
    <source>
        <dbReference type="ARBA" id="ARBA00022801"/>
    </source>
</evidence>
<feature type="transmembrane region" description="Helical" evidence="11">
    <location>
        <begin position="229"/>
        <end position="253"/>
    </location>
</feature>
<evidence type="ECO:0000313" key="14">
    <source>
        <dbReference type="Proteomes" id="UP000547674"/>
    </source>
</evidence>
<feature type="transmembrane region" description="Helical" evidence="11">
    <location>
        <begin position="17"/>
        <end position="43"/>
    </location>
</feature>
<feature type="transmembrane region" description="Helical" evidence="11">
    <location>
        <begin position="55"/>
        <end position="76"/>
    </location>
</feature>
<evidence type="ECO:0000256" key="10">
    <source>
        <dbReference type="ARBA" id="ARBA00023136"/>
    </source>
</evidence>
<evidence type="ECO:0000256" key="9">
    <source>
        <dbReference type="ARBA" id="ARBA00023049"/>
    </source>
</evidence>
<keyword evidence="7" id="KW-0862">Zinc</keyword>
<proteinExistence type="predicted"/>
<evidence type="ECO:0000256" key="4">
    <source>
        <dbReference type="ARBA" id="ARBA00022692"/>
    </source>
</evidence>
<evidence type="ECO:0000256" key="11">
    <source>
        <dbReference type="SAM" id="Phobius"/>
    </source>
</evidence>
<dbReference type="CDD" id="cd07340">
    <property type="entry name" value="M48B_Htpx_like"/>
    <property type="match status" value="1"/>
</dbReference>
<dbReference type="PANTHER" id="PTHR43221:SF2">
    <property type="entry name" value="PROTEASE HTPX HOMOLOG"/>
    <property type="match status" value="1"/>
</dbReference>
<keyword evidence="8 11" id="KW-1133">Transmembrane helix</keyword>
<organism evidence="13 14">
    <name type="scientific">Eiseniibacteriota bacterium</name>
    <dbReference type="NCBI Taxonomy" id="2212470"/>
    <lineage>
        <taxon>Bacteria</taxon>
        <taxon>Candidatus Eiseniibacteriota</taxon>
    </lineage>
</organism>
<keyword evidence="10 11" id="KW-0472">Membrane</keyword>
<dbReference type="Gene3D" id="3.30.2010.10">
    <property type="entry name" value="Metalloproteases ('zincins'), catalytic domain"/>
    <property type="match status" value="1"/>
</dbReference>
<evidence type="ECO:0000259" key="12">
    <source>
        <dbReference type="Pfam" id="PF01435"/>
    </source>
</evidence>
<dbReference type="Proteomes" id="UP000547674">
    <property type="component" value="Unassembled WGS sequence"/>
</dbReference>
<comment type="caution">
    <text evidence="13">The sequence shown here is derived from an EMBL/GenBank/DDBJ whole genome shotgun (WGS) entry which is preliminary data.</text>
</comment>
<feature type="domain" description="Peptidase M48" evidence="12">
    <location>
        <begin position="111"/>
        <end position="333"/>
    </location>
</feature>
<dbReference type="InterPro" id="IPR050083">
    <property type="entry name" value="HtpX_protease"/>
</dbReference>
<dbReference type="GO" id="GO:0006508">
    <property type="term" value="P:proteolysis"/>
    <property type="evidence" value="ECO:0007669"/>
    <property type="project" value="UniProtKB-KW"/>
</dbReference>
<evidence type="ECO:0000256" key="7">
    <source>
        <dbReference type="ARBA" id="ARBA00022833"/>
    </source>
</evidence>
<dbReference type="EMBL" id="JABDJR010000052">
    <property type="protein sequence ID" value="NNF05406.1"/>
    <property type="molecule type" value="Genomic_DNA"/>
</dbReference>
<dbReference type="AlphaFoldDB" id="A0A7Y2H0Y3"/>
<keyword evidence="3" id="KW-0645">Protease</keyword>
<feature type="transmembrane region" description="Helical" evidence="11">
    <location>
        <begin position="191"/>
        <end position="209"/>
    </location>
</feature>
<protein>
    <submittedName>
        <fullName evidence="13">M48 family metallopeptidase</fullName>
    </submittedName>
</protein>
<keyword evidence="4 11" id="KW-0812">Transmembrane</keyword>
<keyword evidence="6" id="KW-0378">Hydrolase</keyword>